<comment type="caution">
    <text evidence="2">The sequence shown here is derived from an EMBL/GenBank/DDBJ whole genome shotgun (WGS) entry which is preliminary data.</text>
</comment>
<dbReference type="SUPFAM" id="SSF52402">
    <property type="entry name" value="Adenine nucleotide alpha hydrolases-like"/>
    <property type="match status" value="1"/>
</dbReference>
<sequence>MSLGRKQGIADAAQWRQAIARARELVPDRQLDDLLQRTVDAVKAEKRRGRVAYAWSGGKDSQALRYVMQQAGVHECVLGITVGLEWPAMLRWVTDNMPPGLHVATVPLDLPWLAKHPDMLFPQGAHGPRWFTLVQHRVQRDYFRANRLDLLALGRRRKDGNYVGPPGEDRYTNRQGVTRWSPLADWTHEQVFALMARENLPLPPCYDWPRGFQVGTGAWPARQWTTSVDRGFEECWTIDPDVIRQAAPHLPAAADWMRRAGVT</sequence>
<feature type="domain" description="Phosphoadenosine phosphosulphate reductase" evidence="1">
    <location>
        <begin position="51"/>
        <end position="207"/>
    </location>
</feature>
<proteinExistence type="predicted"/>
<dbReference type="InterPro" id="IPR002500">
    <property type="entry name" value="PAPS_reduct_dom"/>
</dbReference>
<evidence type="ECO:0000259" key="1">
    <source>
        <dbReference type="Pfam" id="PF01507"/>
    </source>
</evidence>
<reference evidence="3" key="1">
    <citation type="journal article" date="2019" name="Int. J. Syst. Evol. Microbiol.">
        <title>The Global Catalogue of Microorganisms (GCM) 10K type strain sequencing project: providing services to taxonomists for standard genome sequencing and annotation.</title>
        <authorList>
            <consortium name="The Broad Institute Genomics Platform"/>
            <consortium name="The Broad Institute Genome Sequencing Center for Infectious Disease"/>
            <person name="Wu L."/>
            <person name="Ma J."/>
        </authorList>
    </citation>
    <scope>NUCLEOTIDE SEQUENCE [LARGE SCALE GENOMIC DNA]</scope>
    <source>
        <strain evidence="3">JCM 17939</strain>
    </source>
</reference>
<dbReference type="Pfam" id="PF01507">
    <property type="entry name" value="PAPS_reduct"/>
    <property type="match status" value="1"/>
</dbReference>
<dbReference type="InterPro" id="IPR014729">
    <property type="entry name" value="Rossmann-like_a/b/a_fold"/>
</dbReference>
<accession>A0ABP8UCL3</accession>
<protein>
    <recommendedName>
        <fullName evidence="1">Phosphoadenosine phosphosulphate reductase domain-containing protein</fullName>
    </recommendedName>
</protein>
<evidence type="ECO:0000313" key="2">
    <source>
        <dbReference type="EMBL" id="GAA4626941.1"/>
    </source>
</evidence>
<dbReference type="Proteomes" id="UP001501442">
    <property type="component" value="Unassembled WGS sequence"/>
</dbReference>
<name>A0ABP8UCL3_9ACTN</name>
<organism evidence="2 3">
    <name type="scientific">Actinoallomurus vinaceus</name>
    <dbReference type="NCBI Taxonomy" id="1080074"/>
    <lineage>
        <taxon>Bacteria</taxon>
        <taxon>Bacillati</taxon>
        <taxon>Actinomycetota</taxon>
        <taxon>Actinomycetes</taxon>
        <taxon>Streptosporangiales</taxon>
        <taxon>Thermomonosporaceae</taxon>
        <taxon>Actinoallomurus</taxon>
    </lineage>
</organism>
<dbReference type="RefSeq" id="WP_345432113.1">
    <property type="nucleotide sequence ID" value="NZ_BAABHK010000004.1"/>
</dbReference>
<evidence type="ECO:0000313" key="3">
    <source>
        <dbReference type="Proteomes" id="UP001501442"/>
    </source>
</evidence>
<keyword evidence="3" id="KW-1185">Reference proteome</keyword>
<dbReference type="Gene3D" id="3.40.50.620">
    <property type="entry name" value="HUPs"/>
    <property type="match status" value="1"/>
</dbReference>
<dbReference type="EMBL" id="BAABHK010000004">
    <property type="protein sequence ID" value="GAA4626941.1"/>
    <property type="molecule type" value="Genomic_DNA"/>
</dbReference>
<gene>
    <name evidence="2" type="ORF">GCM10023196_037230</name>
</gene>